<name>A0ABQ6VKT9_9CORY</name>
<dbReference type="PANTHER" id="PTHR43176:SF3">
    <property type="entry name" value="3-HYDROXYISOBUTYRYL-COA HYDROLASE, MITOCHONDRIAL"/>
    <property type="match status" value="1"/>
</dbReference>
<evidence type="ECO:0000256" key="3">
    <source>
        <dbReference type="ARBA" id="ARBA00022801"/>
    </source>
</evidence>
<dbReference type="Gene3D" id="3.90.226.10">
    <property type="entry name" value="2-enoyl-CoA Hydratase, Chain A, domain 1"/>
    <property type="match status" value="1"/>
</dbReference>
<dbReference type="InterPro" id="IPR045004">
    <property type="entry name" value="ECH_dom"/>
</dbReference>
<reference evidence="5 6" key="1">
    <citation type="submission" date="2019-10" db="EMBL/GenBank/DDBJ databases">
        <title>Corynebacterium sp novel species isolated from the respiratory tract of Marmot.</title>
        <authorList>
            <person name="Zhang G."/>
        </authorList>
    </citation>
    <scope>NUCLEOTIDE SEQUENCE [LARGE SCALE GENOMIC DNA]</scope>
    <source>
        <strain evidence="5 6">336</strain>
    </source>
</reference>
<comment type="caution">
    <text evidence="5">The sequence shown here is derived from an EMBL/GenBank/DDBJ whole genome shotgun (WGS) entry which is preliminary data.</text>
</comment>
<feature type="domain" description="Enoyl-CoA hydratase/isomerase" evidence="4">
    <location>
        <begin position="28"/>
        <end position="356"/>
    </location>
</feature>
<evidence type="ECO:0000256" key="1">
    <source>
        <dbReference type="ARBA" id="ARBA00001709"/>
    </source>
</evidence>
<proteinExistence type="predicted"/>
<dbReference type="Proteomes" id="UP000436181">
    <property type="component" value="Unassembled WGS sequence"/>
</dbReference>
<dbReference type="Pfam" id="PF16113">
    <property type="entry name" value="ECH_2"/>
    <property type="match status" value="1"/>
</dbReference>
<organism evidence="5 6">
    <name type="scientific">Corynebacterium zhongnanshanii</name>
    <dbReference type="NCBI Taxonomy" id="2768834"/>
    <lineage>
        <taxon>Bacteria</taxon>
        <taxon>Bacillati</taxon>
        <taxon>Actinomycetota</taxon>
        <taxon>Actinomycetes</taxon>
        <taxon>Mycobacteriales</taxon>
        <taxon>Corynebacteriaceae</taxon>
        <taxon>Corynebacterium</taxon>
    </lineage>
</organism>
<sequence length="358" mass="39333">MLPEHREYATMEGMITHDDFRAFTQGRCGVIELTRSKALNSLTVDMIRGIDQALDLFEQDSSVDVIVIASSTERAFCAGGDVRWVRERDLDGDFEAGNTFFEEEYRLNSRMASFPKPLVALLNGVVMGGGFGISAHGSHRLVTSTTLGAMPEAAIGFVPDVGMSHVLTHLPVGKEIGEFIGLTGWRLSPADMLWTGLGTHLVENPASIVEELREDDIEQVLQRRTMPVEEAGESQLARHADFIREALSHDSWVDVEAALRDGVNNDELSEEFRSALKDQLDSANPTSQVAGFEMFERAAAVDVDTALRNELTVGTALRHQPNFAEGVRAVLVDKDRTATFDPAESSEVDAAAWRELLD</sequence>
<dbReference type="EMBL" id="WBZJ01000001">
    <property type="protein sequence ID" value="KAB3523066.1"/>
    <property type="molecule type" value="Genomic_DNA"/>
</dbReference>
<evidence type="ECO:0000313" key="5">
    <source>
        <dbReference type="EMBL" id="KAB3523066.1"/>
    </source>
</evidence>
<comment type="catalytic activity">
    <reaction evidence="1">
        <text>3-hydroxy-2-methylpropanoyl-CoA + H2O = 3-hydroxy-2-methylpropanoate + CoA + H(+)</text>
        <dbReference type="Rhea" id="RHEA:20888"/>
        <dbReference type="ChEBI" id="CHEBI:11805"/>
        <dbReference type="ChEBI" id="CHEBI:15377"/>
        <dbReference type="ChEBI" id="CHEBI:15378"/>
        <dbReference type="ChEBI" id="CHEBI:57287"/>
        <dbReference type="ChEBI" id="CHEBI:57340"/>
        <dbReference type="EC" id="3.1.2.4"/>
    </reaction>
</comment>
<dbReference type="InterPro" id="IPR029045">
    <property type="entry name" value="ClpP/crotonase-like_dom_sf"/>
</dbReference>
<protein>
    <recommendedName>
        <fullName evidence="2">3-hydroxyisobutyryl-CoA hydrolase</fullName>
        <ecNumber evidence="2">3.1.2.4</ecNumber>
    </recommendedName>
</protein>
<keyword evidence="6" id="KW-1185">Reference proteome</keyword>
<dbReference type="InterPro" id="IPR032259">
    <property type="entry name" value="HIBYL-CoA-H"/>
</dbReference>
<evidence type="ECO:0000259" key="4">
    <source>
        <dbReference type="Pfam" id="PF16113"/>
    </source>
</evidence>
<keyword evidence="3" id="KW-0378">Hydrolase</keyword>
<dbReference type="CDD" id="cd06558">
    <property type="entry name" value="crotonase-like"/>
    <property type="match status" value="1"/>
</dbReference>
<dbReference type="PANTHER" id="PTHR43176">
    <property type="entry name" value="3-HYDROXYISOBUTYRYL-COA HYDROLASE-RELATED"/>
    <property type="match status" value="1"/>
</dbReference>
<accession>A0ABQ6VKT9</accession>
<evidence type="ECO:0000256" key="2">
    <source>
        <dbReference type="ARBA" id="ARBA00011915"/>
    </source>
</evidence>
<gene>
    <name evidence="5" type="ORF">F8377_02590</name>
</gene>
<evidence type="ECO:0000313" key="6">
    <source>
        <dbReference type="Proteomes" id="UP000436181"/>
    </source>
</evidence>
<dbReference type="EC" id="3.1.2.4" evidence="2"/>
<dbReference type="NCBIfam" id="NF004127">
    <property type="entry name" value="PRK05617.1"/>
    <property type="match status" value="1"/>
</dbReference>
<dbReference type="SUPFAM" id="SSF52096">
    <property type="entry name" value="ClpP/crotonase"/>
    <property type="match status" value="1"/>
</dbReference>